<dbReference type="SUPFAM" id="SSF52540">
    <property type="entry name" value="P-loop containing nucleoside triphosphate hydrolases"/>
    <property type="match status" value="1"/>
</dbReference>
<proteinExistence type="predicted"/>
<dbReference type="InterPro" id="IPR027417">
    <property type="entry name" value="P-loop_NTPase"/>
</dbReference>
<keyword evidence="1" id="KW-1133">Transmembrane helix</keyword>
<evidence type="ECO:0000313" key="2">
    <source>
        <dbReference type="EMBL" id="OQR76975.1"/>
    </source>
</evidence>
<dbReference type="EMBL" id="MNPL01004089">
    <property type="protein sequence ID" value="OQR76975.1"/>
    <property type="molecule type" value="Genomic_DNA"/>
</dbReference>
<feature type="transmembrane region" description="Helical" evidence="1">
    <location>
        <begin position="586"/>
        <end position="613"/>
    </location>
</feature>
<keyword evidence="1" id="KW-0472">Membrane</keyword>
<feature type="transmembrane region" description="Helical" evidence="1">
    <location>
        <begin position="363"/>
        <end position="381"/>
    </location>
</feature>
<feature type="transmembrane region" description="Helical" evidence="1">
    <location>
        <begin position="534"/>
        <end position="554"/>
    </location>
</feature>
<keyword evidence="3" id="KW-1185">Reference proteome</keyword>
<protein>
    <submittedName>
        <fullName evidence="2">ATP-binding cassette sub-family G member 1 isoform X2</fullName>
    </submittedName>
</protein>
<dbReference type="InParanoid" id="A0A1V9XU22"/>
<gene>
    <name evidence="2" type="ORF">BIW11_07424</name>
</gene>
<evidence type="ECO:0000256" key="1">
    <source>
        <dbReference type="SAM" id="Phobius"/>
    </source>
</evidence>
<feature type="transmembrane region" description="Helical" evidence="1">
    <location>
        <begin position="393"/>
        <end position="414"/>
    </location>
</feature>
<sequence length="616" mass="68166">MILFPYWLFPCMAKDKKETKISTLTSSDDISDDLSSEDLERVCENALPWSQIYALAHTQDAELVWAITDYTPSLEQHQEQAVTKATGIIRAGQIAAIVGAVGSAADGMAHVFSGRAKGYRGVVKRKPSSTTFIDDIRDFKYTLPSQLTVSEAVHFYMGICMPPGSGDIFDFELAGEDCMREFDLFDMQDVKCAYLNPTHSKLLYVLSMLLNPLPILILHNPERYLDDEHCFVIAKRLIALAAGGHSVLICSTQVAEVFLDACTYIHVFHQSGIVMYGGPPKGFPAFLLSQGLQVNMYSSISEVIFRASSLDLAALRKLECIIDKPPVPPALETRPPILQGTSPTFFLHLKRTAYILIRDQSLLFAREVTGVVFAMYCFAVLEIRRDDALSDVYTVVILDIYLTLVAAAGLAFGYLESRSVDVFLIEESRSLGRFSHPGVILAVRLITKLVLELISNTLLGLIGLAICNAFSVLSVTACLLLLPACALLYSFFGAFCALFKKLSGIFMPLMFLVFMWSIMLALTPMFEIKTGASTVWRITSPLYIVKALMLTYSAPTYGSAKLPIDKLEGVNTFLTVMDFKLKNQTYVTGSIGVLVSLLVMTIASYFICLRLLLKRN</sequence>
<feature type="transmembrane region" description="Helical" evidence="1">
    <location>
        <begin position="458"/>
        <end position="482"/>
    </location>
</feature>
<feature type="transmembrane region" description="Helical" evidence="1">
    <location>
        <begin position="434"/>
        <end position="451"/>
    </location>
</feature>
<keyword evidence="2" id="KW-0547">Nucleotide-binding</keyword>
<organism evidence="2 3">
    <name type="scientific">Tropilaelaps mercedesae</name>
    <dbReference type="NCBI Taxonomy" id="418985"/>
    <lineage>
        <taxon>Eukaryota</taxon>
        <taxon>Metazoa</taxon>
        <taxon>Ecdysozoa</taxon>
        <taxon>Arthropoda</taxon>
        <taxon>Chelicerata</taxon>
        <taxon>Arachnida</taxon>
        <taxon>Acari</taxon>
        <taxon>Parasitiformes</taxon>
        <taxon>Mesostigmata</taxon>
        <taxon>Gamasina</taxon>
        <taxon>Dermanyssoidea</taxon>
        <taxon>Laelapidae</taxon>
        <taxon>Tropilaelaps</taxon>
    </lineage>
</organism>
<dbReference type="OrthoDB" id="66620at2759"/>
<comment type="caution">
    <text evidence="2">The sequence shown here is derived from an EMBL/GenBank/DDBJ whole genome shotgun (WGS) entry which is preliminary data.</text>
</comment>
<feature type="transmembrane region" description="Helical" evidence="1">
    <location>
        <begin position="502"/>
        <end position="522"/>
    </location>
</feature>
<keyword evidence="1" id="KW-0812">Transmembrane</keyword>
<dbReference type="Gene3D" id="3.40.50.300">
    <property type="entry name" value="P-loop containing nucleotide triphosphate hydrolases"/>
    <property type="match status" value="1"/>
</dbReference>
<name>A0A1V9XU22_9ACAR</name>
<dbReference type="GO" id="GO:0005524">
    <property type="term" value="F:ATP binding"/>
    <property type="evidence" value="ECO:0007669"/>
    <property type="project" value="UniProtKB-KW"/>
</dbReference>
<accession>A0A1V9XU22</accession>
<evidence type="ECO:0000313" key="3">
    <source>
        <dbReference type="Proteomes" id="UP000192247"/>
    </source>
</evidence>
<dbReference type="STRING" id="418985.A0A1V9XU22"/>
<dbReference type="Proteomes" id="UP000192247">
    <property type="component" value="Unassembled WGS sequence"/>
</dbReference>
<dbReference type="AlphaFoldDB" id="A0A1V9XU22"/>
<keyword evidence="2" id="KW-0067">ATP-binding</keyword>
<reference evidence="2 3" key="1">
    <citation type="journal article" date="2017" name="Gigascience">
        <title>Draft genome of the honey bee ectoparasitic mite, Tropilaelaps mercedesae, is shaped by the parasitic life history.</title>
        <authorList>
            <person name="Dong X."/>
            <person name="Armstrong S.D."/>
            <person name="Xia D."/>
            <person name="Makepeace B.L."/>
            <person name="Darby A.C."/>
            <person name="Kadowaki T."/>
        </authorList>
    </citation>
    <scope>NUCLEOTIDE SEQUENCE [LARGE SCALE GENOMIC DNA]</scope>
    <source>
        <strain evidence="2">Wuxi-XJTLU</strain>
    </source>
</reference>